<dbReference type="Gene3D" id="3.30.250.20">
    <property type="entry name" value="L1 transposable element, C-terminal domain"/>
    <property type="match status" value="1"/>
</dbReference>
<protein>
    <recommendedName>
        <fullName evidence="3">PH domain-containing protein</fullName>
    </recommendedName>
</protein>
<accession>A0AAV7UD77</accession>
<name>A0AAV7UD77_PLEWA</name>
<evidence type="ECO:0000313" key="1">
    <source>
        <dbReference type="EMBL" id="KAJ1185657.1"/>
    </source>
</evidence>
<sequence length="165" mass="18452">MVEVRVGSAKVVIFSDYNVAVQKQRNNFLAVKRRLCKVGLAYSLLFSARLCVVAADTMQIFTTPEEAWHWIEGIDNGATRLARLEQTGEGSPWQSHKGQRQVRVLMDRDLPAVPDLEQRIHERCIALQQAAALSSPDSLGSPSSDGVRVLLFHGHLRKAHMLPRI</sequence>
<dbReference type="AlphaFoldDB" id="A0AAV7UD77"/>
<dbReference type="Proteomes" id="UP001066276">
    <property type="component" value="Chromosome 3_1"/>
</dbReference>
<keyword evidence="2" id="KW-1185">Reference proteome</keyword>
<gene>
    <name evidence="1" type="ORF">NDU88_002447</name>
</gene>
<reference evidence="1" key="1">
    <citation type="journal article" date="2022" name="bioRxiv">
        <title>Sequencing and chromosome-scale assembly of the giantPleurodeles waltlgenome.</title>
        <authorList>
            <person name="Brown T."/>
            <person name="Elewa A."/>
            <person name="Iarovenko S."/>
            <person name="Subramanian E."/>
            <person name="Araus A.J."/>
            <person name="Petzold A."/>
            <person name="Susuki M."/>
            <person name="Suzuki K.-i.T."/>
            <person name="Hayashi T."/>
            <person name="Toyoda A."/>
            <person name="Oliveira C."/>
            <person name="Osipova E."/>
            <person name="Leigh N.D."/>
            <person name="Simon A."/>
            <person name="Yun M.H."/>
        </authorList>
    </citation>
    <scope>NUCLEOTIDE SEQUENCE</scope>
    <source>
        <strain evidence="1">20211129_DDA</strain>
        <tissue evidence="1">Liver</tissue>
    </source>
</reference>
<dbReference type="InterPro" id="IPR042566">
    <property type="entry name" value="L1_C"/>
</dbReference>
<comment type="caution">
    <text evidence="1">The sequence shown here is derived from an EMBL/GenBank/DDBJ whole genome shotgun (WGS) entry which is preliminary data.</text>
</comment>
<evidence type="ECO:0000313" key="2">
    <source>
        <dbReference type="Proteomes" id="UP001066276"/>
    </source>
</evidence>
<evidence type="ECO:0008006" key="3">
    <source>
        <dbReference type="Google" id="ProtNLM"/>
    </source>
</evidence>
<dbReference type="EMBL" id="JANPWB010000005">
    <property type="protein sequence ID" value="KAJ1185657.1"/>
    <property type="molecule type" value="Genomic_DNA"/>
</dbReference>
<organism evidence="1 2">
    <name type="scientific">Pleurodeles waltl</name>
    <name type="common">Iberian ribbed newt</name>
    <dbReference type="NCBI Taxonomy" id="8319"/>
    <lineage>
        <taxon>Eukaryota</taxon>
        <taxon>Metazoa</taxon>
        <taxon>Chordata</taxon>
        <taxon>Craniata</taxon>
        <taxon>Vertebrata</taxon>
        <taxon>Euteleostomi</taxon>
        <taxon>Amphibia</taxon>
        <taxon>Batrachia</taxon>
        <taxon>Caudata</taxon>
        <taxon>Salamandroidea</taxon>
        <taxon>Salamandridae</taxon>
        <taxon>Pleurodelinae</taxon>
        <taxon>Pleurodeles</taxon>
    </lineage>
</organism>
<proteinExistence type="predicted"/>